<feature type="transmembrane region" description="Helical" evidence="13">
    <location>
        <begin position="172"/>
        <end position="193"/>
    </location>
</feature>
<comment type="subcellular location">
    <subcellularLocation>
        <location evidence="1">Cell inner membrane</location>
        <topology evidence="1">Multi-pass membrane protein</topology>
    </subcellularLocation>
</comment>
<keyword evidence="9 13" id="KW-1133">Transmembrane helix</keyword>
<evidence type="ECO:0000259" key="14">
    <source>
        <dbReference type="Pfam" id="PF02687"/>
    </source>
</evidence>
<evidence type="ECO:0000256" key="12">
    <source>
        <dbReference type="PIRNR" id="PIRNR003097"/>
    </source>
</evidence>
<dbReference type="Proteomes" id="UP000030700">
    <property type="component" value="Unassembled WGS sequence"/>
</dbReference>
<dbReference type="Gene3D" id="3.30.70.3040">
    <property type="match status" value="1"/>
</dbReference>
<evidence type="ECO:0000313" key="16">
    <source>
        <dbReference type="EMBL" id="GAK54560.1"/>
    </source>
</evidence>
<feature type="domain" description="ABC3 transporter permease C-terminal" evidence="14">
    <location>
        <begin position="179"/>
        <end position="296"/>
    </location>
</feature>
<sequence length="301" mass="33966">MKRVHLLKYFIQEAITNINRNKVLNAITISMIAVSLAIFGIFLLMYVNLNRVVRHWTDTVQIIAYVENAVTPEQQTALDAQIRGIATVEDVTFVSPEQALERLKTRLSGHEDLLAGLDQNPLPASFEIRLINKARSLQGVEAVTSQLQQIPTFTDIQYGQTWLENLTTIMNMLKFLGVFLGAFLFFTVIFIISNTIKLTLYAREEELAIMKYLGATESFIKGPFLAEGIIRGFFGAGLSLLVIFSTYSLFTAMLHYSSSSLFRLTTISFLPWTIMMILVGLGSFLGWCGSLMTLRKYLKTY</sequence>
<name>A0A081BT29_9BACT</name>
<evidence type="ECO:0000256" key="9">
    <source>
        <dbReference type="ARBA" id="ARBA00022989"/>
    </source>
</evidence>
<dbReference type="InterPro" id="IPR004513">
    <property type="entry name" value="FtsX"/>
</dbReference>
<protein>
    <recommendedName>
        <fullName evidence="4 12">Cell division protein FtsX</fullName>
    </recommendedName>
</protein>
<evidence type="ECO:0000256" key="13">
    <source>
        <dbReference type="SAM" id="Phobius"/>
    </source>
</evidence>
<feature type="transmembrane region" description="Helical" evidence="13">
    <location>
        <begin position="270"/>
        <end position="294"/>
    </location>
</feature>
<keyword evidence="7 12" id="KW-0132">Cell division</keyword>
<dbReference type="PIRSF" id="PIRSF003097">
    <property type="entry name" value="FtsX"/>
    <property type="match status" value="1"/>
</dbReference>
<evidence type="ECO:0000256" key="1">
    <source>
        <dbReference type="ARBA" id="ARBA00004429"/>
    </source>
</evidence>
<dbReference type="PANTHER" id="PTHR47755">
    <property type="entry name" value="CELL DIVISION PROTEIN FTSX"/>
    <property type="match status" value="1"/>
</dbReference>
<keyword evidence="17" id="KW-1185">Reference proteome</keyword>
<evidence type="ECO:0000256" key="6">
    <source>
        <dbReference type="ARBA" id="ARBA00022519"/>
    </source>
</evidence>
<evidence type="ECO:0000313" key="17">
    <source>
        <dbReference type="Proteomes" id="UP000030700"/>
    </source>
</evidence>
<feature type="transmembrane region" description="Helical" evidence="13">
    <location>
        <begin position="23"/>
        <end position="47"/>
    </location>
</feature>
<evidence type="ECO:0000256" key="2">
    <source>
        <dbReference type="ARBA" id="ARBA00007379"/>
    </source>
</evidence>
<evidence type="ECO:0000256" key="3">
    <source>
        <dbReference type="ARBA" id="ARBA00011160"/>
    </source>
</evidence>
<feature type="domain" description="FtsX extracellular" evidence="15">
    <location>
        <begin position="60"/>
        <end position="152"/>
    </location>
</feature>
<dbReference type="InterPro" id="IPR003838">
    <property type="entry name" value="ABC3_permease_C"/>
</dbReference>
<evidence type="ECO:0000256" key="8">
    <source>
        <dbReference type="ARBA" id="ARBA00022692"/>
    </source>
</evidence>
<evidence type="ECO:0000256" key="11">
    <source>
        <dbReference type="ARBA" id="ARBA00023306"/>
    </source>
</evidence>
<comment type="similarity">
    <text evidence="2 12">Belongs to the ABC-4 integral membrane protein family. FtsX subfamily.</text>
</comment>
<dbReference type="InterPro" id="IPR040690">
    <property type="entry name" value="FtsX_ECD"/>
</dbReference>
<proteinExistence type="inferred from homology"/>
<keyword evidence="10 12" id="KW-0472">Membrane</keyword>
<dbReference type="PANTHER" id="PTHR47755:SF1">
    <property type="entry name" value="CELL DIVISION PROTEIN FTSX"/>
    <property type="match status" value="1"/>
</dbReference>
<evidence type="ECO:0000259" key="15">
    <source>
        <dbReference type="Pfam" id="PF18075"/>
    </source>
</evidence>
<reference evidence="16" key="1">
    <citation type="journal article" date="2015" name="PeerJ">
        <title>First genomic representation of candidate bacterial phylum KSB3 points to enhanced environmental sensing as a trigger of wastewater bulking.</title>
        <authorList>
            <person name="Sekiguchi Y."/>
            <person name="Ohashi A."/>
            <person name="Parks D.H."/>
            <person name="Yamauchi T."/>
            <person name="Tyson G.W."/>
            <person name="Hugenholtz P."/>
        </authorList>
    </citation>
    <scope>NUCLEOTIDE SEQUENCE [LARGE SCALE GENOMIC DNA]</scope>
</reference>
<dbReference type="GO" id="GO:0032153">
    <property type="term" value="C:cell division site"/>
    <property type="evidence" value="ECO:0007669"/>
    <property type="project" value="TreeGrafter"/>
</dbReference>
<dbReference type="Pfam" id="PF18075">
    <property type="entry name" value="FtsX_ECD"/>
    <property type="match status" value="1"/>
</dbReference>
<evidence type="ECO:0000256" key="7">
    <source>
        <dbReference type="ARBA" id="ARBA00022618"/>
    </source>
</evidence>
<dbReference type="NCBIfam" id="TIGR00439">
    <property type="entry name" value="FtsX_Gneg"/>
    <property type="match status" value="1"/>
</dbReference>
<keyword evidence="8 13" id="KW-0812">Transmembrane</keyword>
<dbReference type="AlphaFoldDB" id="A0A081BT29"/>
<keyword evidence="5 12" id="KW-1003">Cell membrane</keyword>
<keyword evidence="6" id="KW-0997">Cell inner membrane</keyword>
<evidence type="ECO:0000256" key="4">
    <source>
        <dbReference type="ARBA" id="ARBA00021907"/>
    </source>
</evidence>
<dbReference type="NCBIfam" id="NF038347">
    <property type="entry name" value="FtsX_Gpos"/>
    <property type="match status" value="1"/>
</dbReference>
<dbReference type="GO" id="GO:0051301">
    <property type="term" value="P:cell division"/>
    <property type="evidence" value="ECO:0007669"/>
    <property type="project" value="UniProtKB-KW"/>
</dbReference>
<accession>A0A081BT29</accession>
<gene>
    <name evidence="16" type="ORF">U14_05847</name>
</gene>
<dbReference type="STRING" id="1499966.U14_05847"/>
<feature type="transmembrane region" description="Helical" evidence="13">
    <location>
        <begin position="229"/>
        <end position="250"/>
    </location>
</feature>
<dbReference type="InterPro" id="IPR047590">
    <property type="entry name" value="FtsX_proteobact-type"/>
</dbReference>
<dbReference type="HOGENOM" id="CLU_073546_2_2_0"/>
<evidence type="ECO:0000256" key="5">
    <source>
        <dbReference type="ARBA" id="ARBA00022475"/>
    </source>
</evidence>
<dbReference type="GO" id="GO:0005886">
    <property type="term" value="C:plasma membrane"/>
    <property type="evidence" value="ECO:0007669"/>
    <property type="project" value="UniProtKB-SubCell"/>
</dbReference>
<keyword evidence="11 12" id="KW-0131">Cell cycle</keyword>
<dbReference type="EMBL" id="DF820461">
    <property type="protein sequence ID" value="GAK54560.1"/>
    <property type="molecule type" value="Genomic_DNA"/>
</dbReference>
<evidence type="ECO:0000256" key="10">
    <source>
        <dbReference type="ARBA" id="ARBA00023136"/>
    </source>
</evidence>
<dbReference type="InterPro" id="IPR058204">
    <property type="entry name" value="FtsX_firmicutes-type"/>
</dbReference>
<organism evidence="16">
    <name type="scientific">Candidatus Moduliflexus flocculans</name>
    <dbReference type="NCBI Taxonomy" id="1499966"/>
    <lineage>
        <taxon>Bacteria</taxon>
        <taxon>Candidatus Moduliflexota</taxon>
        <taxon>Candidatus Moduliflexia</taxon>
        <taxon>Candidatus Moduliflexales</taxon>
        <taxon>Candidatus Moduliflexaceae</taxon>
    </lineage>
</organism>
<comment type="subunit">
    <text evidence="3">Forms a membrane-associated complex with FtsE.</text>
</comment>
<dbReference type="Pfam" id="PF02687">
    <property type="entry name" value="FtsX"/>
    <property type="match status" value="1"/>
</dbReference>